<accession>A0A7J8C957</accession>
<evidence type="ECO:0000256" key="1">
    <source>
        <dbReference type="SAM" id="MobiDB-lite"/>
    </source>
</evidence>
<feature type="region of interest" description="Disordered" evidence="1">
    <location>
        <begin position="1"/>
        <end position="28"/>
    </location>
</feature>
<dbReference type="Proteomes" id="UP000550707">
    <property type="component" value="Unassembled WGS sequence"/>
</dbReference>
<dbReference type="AlphaFoldDB" id="A0A7J8C957"/>
<reference evidence="2 3" key="1">
    <citation type="journal article" date="2020" name="Nature">
        <title>Six reference-quality genomes reveal evolution of bat adaptations.</title>
        <authorList>
            <person name="Jebb D."/>
            <person name="Huang Z."/>
            <person name="Pippel M."/>
            <person name="Hughes G.M."/>
            <person name="Lavrichenko K."/>
            <person name="Devanna P."/>
            <person name="Winkler S."/>
            <person name="Jermiin L.S."/>
            <person name="Skirmuntt E.C."/>
            <person name="Katzourakis A."/>
            <person name="Burkitt-Gray L."/>
            <person name="Ray D.A."/>
            <person name="Sullivan K.A.M."/>
            <person name="Roscito J.G."/>
            <person name="Kirilenko B.M."/>
            <person name="Davalos L.M."/>
            <person name="Corthals A.P."/>
            <person name="Power M.L."/>
            <person name="Jones G."/>
            <person name="Ransome R.D."/>
            <person name="Dechmann D.K.N."/>
            <person name="Locatelli A.G."/>
            <person name="Puechmaille S.J."/>
            <person name="Fedrigo O."/>
            <person name="Jarvis E.D."/>
            <person name="Hiller M."/>
            <person name="Vernes S.C."/>
            <person name="Myers E.W."/>
            <person name="Teeling E.C."/>
        </authorList>
    </citation>
    <scope>NUCLEOTIDE SEQUENCE [LARGE SCALE GENOMIC DNA]</scope>
    <source>
        <strain evidence="2">MMolMol1</strain>
        <tissue evidence="2">Muscle</tissue>
    </source>
</reference>
<protein>
    <submittedName>
        <fullName evidence="2">Uncharacterized protein</fullName>
    </submittedName>
</protein>
<evidence type="ECO:0000313" key="3">
    <source>
        <dbReference type="Proteomes" id="UP000550707"/>
    </source>
</evidence>
<name>A0A7J8C957_MOLMO</name>
<gene>
    <name evidence="2" type="ORF">HJG59_009973</name>
</gene>
<sequence>MSHFLGSLQGNRRLCSGPERQAGSAHLLRTAPSRTTVEVSLGVGLLSLCLDDRSTVQGRRWLQPLQAAQGTGQDPRWTGRPSVPGPLTHTLRPGQRRHNNSPLIRVSGMWEDTRVPGESPET</sequence>
<comment type="caution">
    <text evidence="2">The sequence shown here is derived from an EMBL/GenBank/DDBJ whole genome shotgun (WGS) entry which is preliminary data.</text>
</comment>
<organism evidence="2 3">
    <name type="scientific">Molossus molossus</name>
    <name type="common">Pallas' mastiff bat</name>
    <name type="synonym">Vespertilio molossus</name>
    <dbReference type="NCBI Taxonomy" id="27622"/>
    <lineage>
        <taxon>Eukaryota</taxon>
        <taxon>Metazoa</taxon>
        <taxon>Chordata</taxon>
        <taxon>Craniata</taxon>
        <taxon>Vertebrata</taxon>
        <taxon>Euteleostomi</taxon>
        <taxon>Mammalia</taxon>
        <taxon>Eutheria</taxon>
        <taxon>Laurasiatheria</taxon>
        <taxon>Chiroptera</taxon>
        <taxon>Yangochiroptera</taxon>
        <taxon>Molossidae</taxon>
        <taxon>Molossus</taxon>
    </lineage>
</organism>
<evidence type="ECO:0000313" key="2">
    <source>
        <dbReference type="EMBL" id="KAF6407349.1"/>
    </source>
</evidence>
<proteinExistence type="predicted"/>
<dbReference type="InParanoid" id="A0A7J8C957"/>
<dbReference type="EMBL" id="JACASF010000021">
    <property type="protein sequence ID" value="KAF6407349.1"/>
    <property type="molecule type" value="Genomic_DNA"/>
</dbReference>
<keyword evidence="3" id="KW-1185">Reference proteome</keyword>
<feature type="region of interest" description="Disordered" evidence="1">
    <location>
        <begin position="65"/>
        <end position="122"/>
    </location>
</feature>